<keyword evidence="2" id="KW-1048">Host nucleus</keyword>
<dbReference type="EMBL" id="MT138251">
    <property type="protein sequence ID" value="QKE54891.1"/>
    <property type="molecule type" value="Genomic_DNA"/>
</dbReference>
<dbReference type="InterPro" id="IPR001257">
    <property type="entry name" value="Parvovirus_NS1_helicase"/>
</dbReference>
<feature type="region of interest" description="Disordered" evidence="6">
    <location>
        <begin position="459"/>
        <end position="628"/>
    </location>
</feature>
<evidence type="ECO:0000256" key="5">
    <source>
        <dbReference type="ARBA" id="ARBA00022840"/>
    </source>
</evidence>
<evidence type="ECO:0000259" key="7">
    <source>
        <dbReference type="PROSITE" id="PS51206"/>
    </source>
</evidence>
<dbReference type="GO" id="GO:0042025">
    <property type="term" value="C:host cell nucleus"/>
    <property type="evidence" value="ECO:0007669"/>
    <property type="project" value="UniProtKB-SubCell"/>
</dbReference>
<dbReference type="GO" id="GO:0006260">
    <property type="term" value="P:DNA replication"/>
    <property type="evidence" value="ECO:0007669"/>
    <property type="project" value="UniProtKB-KW"/>
</dbReference>
<dbReference type="InterPro" id="IPR014015">
    <property type="entry name" value="Helicase_SF3_DNA-vir"/>
</dbReference>
<dbReference type="GO" id="GO:0005524">
    <property type="term" value="F:ATP binding"/>
    <property type="evidence" value="ECO:0007669"/>
    <property type="project" value="UniProtKB-KW"/>
</dbReference>
<dbReference type="InterPro" id="IPR027417">
    <property type="entry name" value="P-loop_NTPase"/>
</dbReference>
<keyword evidence="4" id="KW-0547">Nucleotide-binding</keyword>
<evidence type="ECO:0000256" key="2">
    <source>
        <dbReference type="ARBA" id="ARBA00022562"/>
    </source>
</evidence>
<sequence>MSAEMESTGPTIRYYLWVGGFGCSADIPAFQAETFLLEKQLSVTNLNDVERFQALINMKEWQCGIFQINDPQGEPISDPIPYALFLQNLTMCTGWCITGEYNDDGIFHTHAMLKTGSRSDSLRRSMHVVWGNLLLSSEFQKYCGGRSITMDCLKLQRCHKPSSMAEYMMKQPIWVMGTDERMLQFLFDCDAWGLNYRFKKTKDQPEEHETAPDINQMTKELIDLIISSGSKTFEDCLRHGPTTMSKYLHRPGLNQIVTNCLQFVKSTGHMWSLALFEAYDPDPSSIHKVLLHQGILPSDFDPIFHAWINKTDSKRNCICIIGPSNTGKSGFISGLKQIVHWGEIINGQNFMFEGIIDTTIGIWEEPLCSPEAAEKVKQVLEGMRCSIAVKYRKPHMLPRTPIFITTNHELWRYCTAEEEAFRNRMWIFQFNHPVENVPYTPRASEHSCECGYCKGSSGRAHAAGESSPGRMQEPEQPISTEPESLGGEPSSDVWSGSMSGAGEGTSGSTSQPSSSSDQQRTDRTKHSSSSGSSTVGHMGTFRIISTRDDKRRPTTIREYVESAQHRGGHGTDSSRDGSRSSRSRSMGRNGGGRGKPTSSITVGTKRHETDKVPIPTKTKKPRLGGKMGPPKITIPMYVPLPDDWRGYLSYLYHWYG</sequence>
<evidence type="ECO:0000256" key="3">
    <source>
        <dbReference type="ARBA" id="ARBA00022705"/>
    </source>
</evidence>
<dbReference type="Gene3D" id="3.40.50.300">
    <property type="entry name" value="P-loop containing nucleotide triphosphate hydrolases"/>
    <property type="match status" value="1"/>
</dbReference>
<organism evidence="8">
    <name type="scientific">Parvoviridae sp</name>
    <dbReference type="NCBI Taxonomy" id="1940570"/>
    <lineage>
        <taxon>Viruses</taxon>
        <taxon>Monodnaviria</taxon>
        <taxon>Shotokuvirae</taxon>
        <taxon>Cossaviricota</taxon>
        <taxon>Quintoviricetes</taxon>
        <taxon>Piccovirales</taxon>
        <taxon>Parvoviridae</taxon>
    </lineage>
</organism>
<name>A0A7D3QM74_9VIRU</name>
<accession>A0A7D3QM74</accession>
<dbReference type="SUPFAM" id="SSF52540">
    <property type="entry name" value="P-loop containing nucleoside triphosphate hydrolases"/>
    <property type="match status" value="1"/>
</dbReference>
<dbReference type="Pfam" id="PF01057">
    <property type="entry name" value="Parvo_NS1"/>
    <property type="match status" value="1"/>
</dbReference>
<keyword evidence="5" id="KW-0067">ATP-binding</keyword>
<keyword evidence="3" id="KW-0235">DNA replication</keyword>
<evidence type="ECO:0000256" key="4">
    <source>
        <dbReference type="ARBA" id="ARBA00022741"/>
    </source>
</evidence>
<evidence type="ECO:0000256" key="1">
    <source>
        <dbReference type="ARBA" id="ARBA00004147"/>
    </source>
</evidence>
<dbReference type="GO" id="GO:0019079">
    <property type="term" value="P:viral genome replication"/>
    <property type="evidence" value="ECO:0007669"/>
    <property type="project" value="InterPro"/>
</dbReference>
<evidence type="ECO:0000313" key="8">
    <source>
        <dbReference type="EMBL" id="QKE54891.1"/>
    </source>
</evidence>
<proteinExistence type="predicted"/>
<comment type="subcellular location">
    <subcellularLocation>
        <location evidence="1">Host nucleus</location>
    </subcellularLocation>
</comment>
<feature type="domain" description="SF3 helicase" evidence="7">
    <location>
        <begin position="255"/>
        <end position="443"/>
    </location>
</feature>
<dbReference type="PROSITE" id="PS51206">
    <property type="entry name" value="SF3_HELICASE_1"/>
    <property type="match status" value="1"/>
</dbReference>
<evidence type="ECO:0000256" key="6">
    <source>
        <dbReference type="SAM" id="MobiDB-lite"/>
    </source>
</evidence>
<protein>
    <submittedName>
        <fullName evidence="8">Nonstructural protein</fullName>
    </submittedName>
</protein>
<feature type="compositionally biased region" description="Low complexity" evidence="6">
    <location>
        <begin position="506"/>
        <end position="518"/>
    </location>
</feature>
<reference evidence="8" key="1">
    <citation type="submission" date="2020-01" db="EMBL/GenBank/DDBJ databases">
        <title>Viral genomes from wild and zoo birds in China.</title>
        <authorList>
            <person name="Xiao Y."/>
            <person name="Shan T."/>
            <person name="Yang S."/>
            <person name="Zhang W."/>
        </authorList>
    </citation>
    <scope>NUCLEOTIDE SEQUENCE</scope>
    <source>
        <strain evidence="8">Hwf061par1</strain>
    </source>
</reference>